<organism evidence="1 2">
    <name type="scientific">Mytilus galloprovincialis</name>
    <name type="common">Mediterranean mussel</name>
    <dbReference type="NCBI Taxonomy" id="29158"/>
    <lineage>
        <taxon>Eukaryota</taxon>
        <taxon>Metazoa</taxon>
        <taxon>Spiralia</taxon>
        <taxon>Lophotrochozoa</taxon>
        <taxon>Mollusca</taxon>
        <taxon>Bivalvia</taxon>
        <taxon>Autobranchia</taxon>
        <taxon>Pteriomorphia</taxon>
        <taxon>Mytilida</taxon>
        <taxon>Mytiloidea</taxon>
        <taxon>Mytilidae</taxon>
        <taxon>Mytilinae</taxon>
        <taxon>Mytilus</taxon>
    </lineage>
</organism>
<accession>A0A8B6F3C3</accession>
<dbReference type="GO" id="GO:0003746">
    <property type="term" value="F:translation elongation factor activity"/>
    <property type="evidence" value="ECO:0007669"/>
    <property type="project" value="UniProtKB-KW"/>
</dbReference>
<sequence length="119" mass="13169">MSVEWYQLSNFKCPITGCKGAQEPTSWVCANDGTDIYIAQTGNLRCSHVNQGQYSHFAPICNWGFDCGNHGDHPVHRFKKADLQGFSFALSHALQLVSEAGATWCAALITELGKQYNKE</sequence>
<keyword evidence="1" id="KW-0648">Protein biosynthesis</keyword>
<keyword evidence="1" id="KW-0418">Kinase</keyword>
<name>A0A8B6F3C3_MYTGA</name>
<proteinExistence type="predicted"/>
<evidence type="ECO:0000313" key="2">
    <source>
        <dbReference type="Proteomes" id="UP000596742"/>
    </source>
</evidence>
<dbReference type="OrthoDB" id="6115879at2759"/>
<keyword evidence="1" id="KW-0808">Transferase</keyword>
<dbReference type="EMBL" id="UYJE01006083">
    <property type="protein sequence ID" value="VDI42913.1"/>
    <property type="molecule type" value="Genomic_DNA"/>
</dbReference>
<dbReference type="AlphaFoldDB" id="A0A8B6F3C3"/>
<comment type="caution">
    <text evidence="1">The sequence shown here is derived from an EMBL/GenBank/DDBJ whole genome shotgun (WGS) entry which is preliminary data.</text>
</comment>
<dbReference type="EC" id="2.7.11.20" evidence="1"/>
<protein>
    <submittedName>
        <fullName evidence="1">Elongation factor 2 kinase</fullName>
        <ecNumber evidence="1">2.7.11.20</ecNumber>
    </submittedName>
</protein>
<reference evidence="1" key="1">
    <citation type="submission" date="2018-11" db="EMBL/GenBank/DDBJ databases">
        <authorList>
            <person name="Alioto T."/>
            <person name="Alioto T."/>
        </authorList>
    </citation>
    <scope>NUCLEOTIDE SEQUENCE</scope>
</reference>
<gene>
    <name evidence="1" type="ORF">MGAL_10B078334</name>
</gene>
<keyword evidence="1" id="KW-0251">Elongation factor</keyword>
<keyword evidence="2" id="KW-1185">Reference proteome</keyword>
<evidence type="ECO:0000313" key="1">
    <source>
        <dbReference type="EMBL" id="VDI42913.1"/>
    </source>
</evidence>
<dbReference type="Proteomes" id="UP000596742">
    <property type="component" value="Unassembled WGS sequence"/>
</dbReference>
<dbReference type="GO" id="GO:0004686">
    <property type="term" value="F:elongation factor-2 kinase activity"/>
    <property type="evidence" value="ECO:0007669"/>
    <property type="project" value="UniProtKB-EC"/>
</dbReference>